<dbReference type="CDD" id="cd00082">
    <property type="entry name" value="HisKA"/>
    <property type="match status" value="1"/>
</dbReference>
<dbReference type="Pfam" id="PF01590">
    <property type="entry name" value="GAF"/>
    <property type="match status" value="2"/>
</dbReference>
<feature type="domain" description="PAC" evidence="10">
    <location>
        <begin position="567"/>
        <end position="618"/>
    </location>
</feature>
<dbReference type="Gene3D" id="2.10.70.100">
    <property type="match status" value="1"/>
</dbReference>
<keyword evidence="5" id="KW-0418">Kinase</keyword>
<dbReference type="SUPFAM" id="SSF55874">
    <property type="entry name" value="ATPase domain of HSP90 chaperone/DNA topoisomerase II/histidine kinase"/>
    <property type="match status" value="1"/>
</dbReference>
<dbReference type="SMART" id="SM00091">
    <property type="entry name" value="PAS"/>
    <property type="match status" value="3"/>
</dbReference>
<dbReference type="Gene3D" id="3.40.50.2300">
    <property type="match status" value="1"/>
</dbReference>
<dbReference type="InterPro" id="IPR003018">
    <property type="entry name" value="GAF"/>
</dbReference>
<feature type="domain" description="Response regulatory" evidence="8">
    <location>
        <begin position="1020"/>
        <end position="1136"/>
    </location>
</feature>
<dbReference type="SMART" id="SM00388">
    <property type="entry name" value="HisKA"/>
    <property type="match status" value="1"/>
</dbReference>
<evidence type="ECO:0000259" key="7">
    <source>
        <dbReference type="PROSITE" id="PS50109"/>
    </source>
</evidence>
<evidence type="ECO:0000256" key="2">
    <source>
        <dbReference type="ARBA" id="ARBA00012438"/>
    </source>
</evidence>
<evidence type="ECO:0000256" key="4">
    <source>
        <dbReference type="ARBA" id="ARBA00022679"/>
    </source>
</evidence>
<dbReference type="Gene3D" id="3.30.450.40">
    <property type="match status" value="2"/>
</dbReference>
<dbReference type="InterPro" id="IPR004358">
    <property type="entry name" value="Sig_transdc_His_kin-like_C"/>
</dbReference>
<dbReference type="InterPro" id="IPR000700">
    <property type="entry name" value="PAS-assoc_C"/>
</dbReference>
<evidence type="ECO:0000256" key="1">
    <source>
        <dbReference type="ARBA" id="ARBA00000085"/>
    </source>
</evidence>
<dbReference type="SMART" id="SM00387">
    <property type="entry name" value="HATPase_c"/>
    <property type="match status" value="1"/>
</dbReference>
<protein>
    <recommendedName>
        <fullName evidence="2">histidine kinase</fullName>
        <ecNumber evidence="2">2.7.13.3</ecNumber>
    </recommendedName>
</protein>
<keyword evidence="12" id="KW-1185">Reference proteome</keyword>
<dbReference type="InterPro" id="IPR000014">
    <property type="entry name" value="PAS"/>
</dbReference>
<reference evidence="11 12" key="1">
    <citation type="submission" date="2023-10" db="EMBL/GenBank/DDBJ databases">
        <title>Noviherbaspirillum sp. CPCC 100848 genome assembly.</title>
        <authorList>
            <person name="Li X.Y."/>
            <person name="Fang X.M."/>
        </authorList>
    </citation>
    <scope>NUCLEOTIDE SEQUENCE [LARGE SCALE GENOMIC DNA]</scope>
    <source>
        <strain evidence="11 12">CPCC 100848</strain>
    </source>
</reference>
<dbReference type="PRINTS" id="PR00344">
    <property type="entry name" value="BCTRLSENSOR"/>
</dbReference>
<dbReference type="PROSITE" id="PS50113">
    <property type="entry name" value="PAC"/>
    <property type="match status" value="3"/>
</dbReference>
<feature type="domain" description="PAC" evidence="10">
    <location>
        <begin position="438"/>
        <end position="491"/>
    </location>
</feature>
<evidence type="ECO:0000313" key="12">
    <source>
        <dbReference type="Proteomes" id="UP001352263"/>
    </source>
</evidence>
<dbReference type="SMART" id="SM00086">
    <property type="entry name" value="PAC"/>
    <property type="match status" value="3"/>
</dbReference>
<dbReference type="CDD" id="cd00075">
    <property type="entry name" value="HATPase"/>
    <property type="match status" value="1"/>
</dbReference>
<dbReference type="Proteomes" id="UP001352263">
    <property type="component" value="Unassembled WGS sequence"/>
</dbReference>
<dbReference type="NCBIfam" id="TIGR00229">
    <property type="entry name" value="sensory_box"/>
    <property type="match status" value="2"/>
</dbReference>
<name>A0ABU6JF58_9BURK</name>
<evidence type="ECO:0000259" key="9">
    <source>
        <dbReference type="PROSITE" id="PS50112"/>
    </source>
</evidence>
<dbReference type="Pfam" id="PF08448">
    <property type="entry name" value="PAS_4"/>
    <property type="match status" value="1"/>
</dbReference>
<dbReference type="InterPro" id="IPR036890">
    <property type="entry name" value="HATPase_C_sf"/>
</dbReference>
<dbReference type="SMART" id="SM00448">
    <property type="entry name" value="REC"/>
    <property type="match status" value="1"/>
</dbReference>
<dbReference type="InterPro" id="IPR005467">
    <property type="entry name" value="His_kinase_dom"/>
</dbReference>
<evidence type="ECO:0000259" key="10">
    <source>
        <dbReference type="PROSITE" id="PS50113"/>
    </source>
</evidence>
<dbReference type="InterPro" id="IPR001610">
    <property type="entry name" value="PAC"/>
</dbReference>
<sequence>MNELDESVDTDIAKQQLAIFRRAAKLLASSLNFEQTLGNVILACLPALGDYGFFDVVLGDGVRRTVRAHLDPEIEDLLRPTQWVRQTRTDMNLCALSSGEPALHADIDDAWYRSVAADDDHLALLRRLACRSMLSVPMRFGNELVGSLTLFMGRSGRRHSAADADFAMELAALAAPVVVNVRLLADDLGRRGKMEKRLRLLDAVSEATRSAADPKTVMEVTARMVGEQMEVTRCAYADLEPDNDAFTIRHDWAEPGVASTAGTYSLDLFGPRAASDMRQGRTLVVHDVDAELEPGEGADMFNAIGIKAIICCPLVKEGRLVAMMAVHNAAPRLWHQDEIALLEDVVERCWAHIERVRSTEALRASESHLSSLFEQSAVGIAETDTEGRLVKVNGRYCELLGRSRDSILGRHLSEFTHAEDVSRNMLLFERLVATGESFEIEKRYLRQDGTALWCSVSASLIQAAARGQSDLVMAVVLDITERRRAEELLLQTAGRLQFTLEAAAIGAWDFDLVSGKVTHTLRHSQCFGYEELLAEWGLERFYAHVHPDDRDRVRGDFDAALRELRDWHCEFRVIWPDGSVHWLAEHGAIHHDTVRPTRMSGIVFDITESKRAEDALRASERRALEAARQAESERRTLDALLEAAPVGIVMADTSGKLLRFNSTHRNLWGGPTPRTEGIVDYGKWRGWWADGSERHGEPLGSEDWTMARVLRGEPSAGDIIEIEPFGDHGDRRIILTSGAPVRNVAGEVVGGVIAQIDVTDRVRAEEALRQSDRRKDEFLAMLAHELRNPLAPIASAAELLRLARTDEERVRRTSEVISRQVEHITGLVDDLLDVSRVTRGLISLDLATLNMADIIADAVEQVTPLIESRRHRLAIQLPEEPAYVQGDNKRLVQVLTNLLNNAAKYTPEGGDIAIGMELGGNEVTITVRDNGIGMSPELRKQAFELFAQAERSSDRSQGGLGIGLALVRSLLNLHGGRVTADSAGLGRGSLFTIRLPQAPSAAAKLEPVSGPAIPASGQLRVLIVDDNVDAATMLGMFVETGGHEVFICNRPESGLERAQQVAPHICFIDIGLPGMDGYEMARRLRQLPGAGGPVLVALTGYGQPQDRVAARDAGFDHHFVKPMDMRQLSMLLADVASRQGGEATA</sequence>
<dbReference type="InterPro" id="IPR035965">
    <property type="entry name" value="PAS-like_dom_sf"/>
</dbReference>
<dbReference type="CDD" id="cd17580">
    <property type="entry name" value="REC_2_DhkD-like"/>
    <property type="match status" value="1"/>
</dbReference>
<feature type="domain" description="PAC" evidence="10">
    <location>
        <begin position="718"/>
        <end position="770"/>
    </location>
</feature>
<evidence type="ECO:0000256" key="3">
    <source>
        <dbReference type="ARBA" id="ARBA00022553"/>
    </source>
</evidence>
<dbReference type="EMBL" id="JAWIIV010000028">
    <property type="protein sequence ID" value="MEC4722299.1"/>
    <property type="molecule type" value="Genomic_DNA"/>
</dbReference>
<dbReference type="SUPFAM" id="SSF52172">
    <property type="entry name" value="CheY-like"/>
    <property type="match status" value="1"/>
</dbReference>
<dbReference type="InterPro" id="IPR036097">
    <property type="entry name" value="HisK_dim/P_sf"/>
</dbReference>
<dbReference type="InterPro" id="IPR011006">
    <property type="entry name" value="CheY-like_superfamily"/>
</dbReference>
<dbReference type="InterPro" id="IPR013656">
    <property type="entry name" value="PAS_4"/>
</dbReference>
<evidence type="ECO:0000256" key="5">
    <source>
        <dbReference type="ARBA" id="ARBA00022777"/>
    </source>
</evidence>
<dbReference type="PROSITE" id="PS50112">
    <property type="entry name" value="PAS"/>
    <property type="match status" value="2"/>
</dbReference>
<organism evidence="11 12">
    <name type="scientific">Noviherbaspirillum album</name>
    <dbReference type="NCBI Taxonomy" id="3080276"/>
    <lineage>
        <taxon>Bacteria</taxon>
        <taxon>Pseudomonadati</taxon>
        <taxon>Pseudomonadota</taxon>
        <taxon>Betaproteobacteria</taxon>
        <taxon>Burkholderiales</taxon>
        <taxon>Oxalobacteraceae</taxon>
        <taxon>Noviherbaspirillum</taxon>
    </lineage>
</organism>
<dbReference type="SMART" id="SM00065">
    <property type="entry name" value="GAF"/>
    <property type="match status" value="2"/>
</dbReference>
<proteinExistence type="predicted"/>
<feature type="modified residue" description="4-aspartylphosphate" evidence="6">
    <location>
        <position position="1069"/>
    </location>
</feature>
<evidence type="ECO:0000259" key="8">
    <source>
        <dbReference type="PROSITE" id="PS50110"/>
    </source>
</evidence>
<dbReference type="SUPFAM" id="SSF47384">
    <property type="entry name" value="Homodimeric domain of signal transducing histidine kinase"/>
    <property type="match status" value="1"/>
</dbReference>
<dbReference type="Gene3D" id="3.30.565.10">
    <property type="entry name" value="Histidine kinase-like ATPase, C-terminal domain"/>
    <property type="match status" value="1"/>
</dbReference>
<dbReference type="InterPro" id="IPR003594">
    <property type="entry name" value="HATPase_dom"/>
</dbReference>
<dbReference type="PANTHER" id="PTHR43547:SF2">
    <property type="entry name" value="HYBRID SIGNAL TRANSDUCTION HISTIDINE KINASE C"/>
    <property type="match status" value="1"/>
</dbReference>
<dbReference type="InterPro" id="IPR029016">
    <property type="entry name" value="GAF-like_dom_sf"/>
</dbReference>
<dbReference type="PROSITE" id="PS50110">
    <property type="entry name" value="RESPONSE_REGULATORY"/>
    <property type="match status" value="1"/>
</dbReference>
<dbReference type="EC" id="2.7.13.3" evidence="2"/>
<keyword evidence="4" id="KW-0808">Transferase</keyword>
<dbReference type="SUPFAM" id="SSF55781">
    <property type="entry name" value="GAF domain-like"/>
    <property type="match status" value="2"/>
</dbReference>
<dbReference type="PANTHER" id="PTHR43547">
    <property type="entry name" value="TWO-COMPONENT HISTIDINE KINASE"/>
    <property type="match status" value="1"/>
</dbReference>
<dbReference type="InterPro" id="IPR003661">
    <property type="entry name" value="HisK_dim/P_dom"/>
</dbReference>
<accession>A0ABU6JF58</accession>
<keyword evidence="3 6" id="KW-0597">Phosphoprotein</keyword>
<dbReference type="Gene3D" id="3.30.450.20">
    <property type="entry name" value="PAS domain"/>
    <property type="match status" value="3"/>
</dbReference>
<gene>
    <name evidence="11" type="ORF">RY831_24355</name>
</gene>
<comment type="caution">
    <text evidence="11">The sequence shown here is derived from an EMBL/GenBank/DDBJ whole genome shotgun (WGS) entry which is preliminary data.</text>
</comment>
<dbReference type="Pfam" id="PF08447">
    <property type="entry name" value="PAS_3"/>
    <property type="match status" value="1"/>
</dbReference>
<feature type="domain" description="PAS" evidence="9">
    <location>
        <begin position="365"/>
        <end position="435"/>
    </location>
</feature>
<dbReference type="InterPro" id="IPR001789">
    <property type="entry name" value="Sig_transdc_resp-reg_receiver"/>
</dbReference>
<dbReference type="CDD" id="cd00130">
    <property type="entry name" value="PAS"/>
    <property type="match status" value="2"/>
</dbReference>
<dbReference type="Pfam" id="PF02518">
    <property type="entry name" value="HATPase_c"/>
    <property type="match status" value="1"/>
</dbReference>
<dbReference type="Pfam" id="PF00072">
    <property type="entry name" value="Response_reg"/>
    <property type="match status" value="1"/>
</dbReference>
<dbReference type="PROSITE" id="PS50109">
    <property type="entry name" value="HIS_KIN"/>
    <property type="match status" value="1"/>
</dbReference>
<comment type="catalytic activity">
    <reaction evidence="1">
        <text>ATP + protein L-histidine = ADP + protein N-phospho-L-histidine.</text>
        <dbReference type="EC" id="2.7.13.3"/>
    </reaction>
</comment>
<dbReference type="InterPro" id="IPR013655">
    <property type="entry name" value="PAS_fold_3"/>
</dbReference>
<evidence type="ECO:0000256" key="6">
    <source>
        <dbReference type="PROSITE-ProRule" id="PRU00169"/>
    </source>
</evidence>
<evidence type="ECO:0000313" key="11">
    <source>
        <dbReference type="EMBL" id="MEC4722299.1"/>
    </source>
</evidence>
<dbReference type="Pfam" id="PF00512">
    <property type="entry name" value="HisKA"/>
    <property type="match status" value="1"/>
</dbReference>
<dbReference type="Gene3D" id="1.10.287.130">
    <property type="match status" value="1"/>
</dbReference>
<feature type="domain" description="PAS" evidence="9">
    <location>
        <begin position="633"/>
        <end position="669"/>
    </location>
</feature>
<dbReference type="SUPFAM" id="SSF55785">
    <property type="entry name" value="PYP-like sensor domain (PAS domain)"/>
    <property type="match status" value="3"/>
</dbReference>
<feature type="domain" description="Histidine kinase" evidence="7">
    <location>
        <begin position="781"/>
        <end position="999"/>
    </location>
</feature>
<dbReference type="RefSeq" id="WP_326508976.1">
    <property type="nucleotide sequence ID" value="NZ_JAWIIV010000028.1"/>
</dbReference>